<reference evidence="1" key="2">
    <citation type="submission" date="2020-11" db="EMBL/GenBank/DDBJ databases">
        <authorList>
            <person name="McCartney M.A."/>
            <person name="Auch B."/>
            <person name="Kono T."/>
            <person name="Mallez S."/>
            <person name="Becker A."/>
            <person name="Gohl D.M."/>
            <person name="Silverstein K.A.T."/>
            <person name="Koren S."/>
            <person name="Bechman K.B."/>
            <person name="Herman A."/>
            <person name="Abrahante J.E."/>
            <person name="Garbe J."/>
        </authorList>
    </citation>
    <scope>NUCLEOTIDE SEQUENCE</scope>
    <source>
        <strain evidence="1">Duluth1</strain>
        <tissue evidence="1">Whole animal</tissue>
    </source>
</reference>
<accession>A0A9D4EGK5</accession>
<keyword evidence="2" id="KW-1185">Reference proteome</keyword>
<proteinExistence type="predicted"/>
<dbReference type="EMBL" id="JAIWYP010000009">
    <property type="protein sequence ID" value="KAH3778769.1"/>
    <property type="molecule type" value="Genomic_DNA"/>
</dbReference>
<gene>
    <name evidence="1" type="ORF">DPMN_180240</name>
</gene>
<reference evidence="1" key="1">
    <citation type="journal article" date="2019" name="bioRxiv">
        <title>The Genome of the Zebra Mussel, Dreissena polymorpha: A Resource for Invasive Species Research.</title>
        <authorList>
            <person name="McCartney M.A."/>
            <person name="Auch B."/>
            <person name="Kono T."/>
            <person name="Mallez S."/>
            <person name="Zhang Y."/>
            <person name="Obille A."/>
            <person name="Becker A."/>
            <person name="Abrahante J.E."/>
            <person name="Garbe J."/>
            <person name="Badalamenti J.P."/>
            <person name="Herman A."/>
            <person name="Mangelson H."/>
            <person name="Liachko I."/>
            <person name="Sullivan S."/>
            <person name="Sone E.D."/>
            <person name="Koren S."/>
            <person name="Silverstein K.A.T."/>
            <person name="Beckman K.B."/>
            <person name="Gohl D.M."/>
        </authorList>
    </citation>
    <scope>NUCLEOTIDE SEQUENCE</scope>
    <source>
        <strain evidence="1">Duluth1</strain>
        <tissue evidence="1">Whole animal</tissue>
    </source>
</reference>
<sequence length="97" mass="11179">MSDDKSRTSCLEERRDSSRRISIKADAVAATEDNHRLNQLYSLAIQTVQCVDNTLPMGDRRLSFTRGPKVRGVIVDRYKYMYRYVMCESSILSKHSS</sequence>
<dbReference type="AlphaFoldDB" id="A0A9D4EGK5"/>
<protein>
    <submittedName>
        <fullName evidence="1">Uncharacterized protein</fullName>
    </submittedName>
</protein>
<evidence type="ECO:0000313" key="1">
    <source>
        <dbReference type="EMBL" id="KAH3778769.1"/>
    </source>
</evidence>
<organism evidence="1 2">
    <name type="scientific">Dreissena polymorpha</name>
    <name type="common">Zebra mussel</name>
    <name type="synonym">Mytilus polymorpha</name>
    <dbReference type="NCBI Taxonomy" id="45954"/>
    <lineage>
        <taxon>Eukaryota</taxon>
        <taxon>Metazoa</taxon>
        <taxon>Spiralia</taxon>
        <taxon>Lophotrochozoa</taxon>
        <taxon>Mollusca</taxon>
        <taxon>Bivalvia</taxon>
        <taxon>Autobranchia</taxon>
        <taxon>Heteroconchia</taxon>
        <taxon>Euheterodonta</taxon>
        <taxon>Imparidentia</taxon>
        <taxon>Neoheterodontei</taxon>
        <taxon>Myida</taxon>
        <taxon>Dreissenoidea</taxon>
        <taxon>Dreissenidae</taxon>
        <taxon>Dreissena</taxon>
    </lineage>
</organism>
<name>A0A9D4EGK5_DREPO</name>
<comment type="caution">
    <text evidence="1">The sequence shown here is derived from an EMBL/GenBank/DDBJ whole genome shotgun (WGS) entry which is preliminary data.</text>
</comment>
<dbReference type="Proteomes" id="UP000828390">
    <property type="component" value="Unassembled WGS sequence"/>
</dbReference>
<evidence type="ECO:0000313" key="2">
    <source>
        <dbReference type="Proteomes" id="UP000828390"/>
    </source>
</evidence>